<dbReference type="Proteomes" id="UP001589733">
    <property type="component" value="Unassembled WGS sequence"/>
</dbReference>
<dbReference type="PROSITE" id="PS51257">
    <property type="entry name" value="PROKAR_LIPOPROTEIN"/>
    <property type="match status" value="1"/>
</dbReference>
<feature type="chain" id="PRO_5046122943" evidence="1">
    <location>
        <begin position="28"/>
        <end position="194"/>
    </location>
</feature>
<evidence type="ECO:0000256" key="1">
    <source>
        <dbReference type="SAM" id="SignalP"/>
    </source>
</evidence>
<dbReference type="InterPro" id="IPR012347">
    <property type="entry name" value="Ferritin-like"/>
</dbReference>
<dbReference type="RefSeq" id="WP_380006044.1">
    <property type="nucleotide sequence ID" value="NZ_JBHLYR010000013.1"/>
</dbReference>
<organism evidence="3 4">
    <name type="scientific">Deinococcus oregonensis</name>
    <dbReference type="NCBI Taxonomy" id="1805970"/>
    <lineage>
        <taxon>Bacteria</taxon>
        <taxon>Thermotogati</taxon>
        <taxon>Deinococcota</taxon>
        <taxon>Deinococci</taxon>
        <taxon>Deinococcales</taxon>
        <taxon>Deinococcaceae</taxon>
        <taxon>Deinococcus</taxon>
    </lineage>
</organism>
<feature type="domain" description="DUF4142" evidence="2">
    <location>
        <begin position="40"/>
        <end position="175"/>
    </location>
</feature>
<protein>
    <submittedName>
        <fullName evidence="3">DUF4142 domain-containing protein</fullName>
    </submittedName>
</protein>
<sequence length="194" mass="20009">MSGNRGFKRLTPLLLPALLASCSPAMMSMGSPMTNASTVDGLFLQAISGSNLFEIQSSQTILTKSNSAAVKAYAQQMIDHHTAAQAQVATVAAPRAVILPAVLPPDLQLKVTSLNELPASASVDQAYLQEQVLGHQLALSLLKNQQTSGKDTGVTVLANDQVPVVTQHLQEAQALLASTAAPAPAPATPAPAAP</sequence>
<dbReference type="InterPro" id="IPR025419">
    <property type="entry name" value="DUF4142"/>
</dbReference>
<comment type="caution">
    <text evidence="3">The sequence shown here is derived from an EMBL/GenBank/DDBJ whole genome shotgun (WGS) entry which is preliminary data.</text>
</comment>
<accession>A0ABV6AUU0</accession>
<keyword evidence="4" id="KW-1185">Reference proteome</keyword>
<evidence type="ECO:0000313" key="3">
    <source>
        <dbReference type="EMBL" id="MFB9991277.1"/>
    </source>
</evidence>
<dbReference type="PANTHER" id="PTHR38593:SF1">
    <property type="entry name" value="BLR2558 PROTEIN"/>
    <property type="match status" value="1"/>
</dbReference>
<dbReference type="EMBL" id="JBHLYR010000013">
    <property type="protein sequence ID" value="MFB9991277.1"/>
    <property type="molecule type" value="Genomic_DNA"/>
</dbReference>
<gene>
    <name evidence="3" type="ORF">ACFFLM_04695</name>
</gene>
<name>A0ABV6AUU0_9DEIO</name>
<dbReference type="PANTHER" id="PTHR38593">
    <property type="entry name" value="BLR2558 PROTEIN"/>
    <property type="match status" value="1"/>
</dbReference>
<reference evidence="3 4" key="1">
    <citation type="submission" date="2024-09" db="EMBL/GenBank/DDBJ databases">
        <authorList>
            <person name="Sun Q."/>
            <person name="Mori K."/>
        </authorList>
    </citation>
    <scope>NUCLEOTIDE SEQUENCE [LARGE SCALE GENOMIC DNA]</scope>
    <source>
        <strain evidence="3 4">JCM 13503</strain>
    </source>
</reference>
<evidence type="ECO:0000313" key="4">
    <source>
        <dbReference type="Proteomes" id="UP001589733"/>
    </source>
</evidence>
<feature type="signal peptide" evidence="1">
    <location>
        <begin position="1"/>
        <end position="27"/>
    </location>
</feature>
<dbReference type="Pfam" id="PF13628">
    <property type="entry name" value="DUF4142"/>
    <property type="match status" value="1"/>
</dbReference>
<evidence type="ECO:0000259" key="2">
    <source>
        <dbReference type="Pfam" id="PF13628"/>
    </source>
</evidence>
<keyword evidence="1" id="KW-0732">Signal</keyword>
<proteinExistence type="predicted"/>
<dbReference type="Gene3D" id="1.20.1260.10">
    <property type="match status" value="1"/>
</dbReference>